<keyword evidence="2" id="KW-0012">Acyltransferase</keyword>
<dbReference type="STRING" id="690850.Desaf_3778"/>
<dbReference type="InterPro" id="IPR000182">
    <property type="entry name" value="GNAT_dom"/>
</dbReference>
<dbReference type="PANTHER" id="PTHR43800:SF1">
    <property type="entry name" value="PEPTIDYL-LYSINE N-ACETYLTRANSFERASE YJAB"/>
    <property type="match status" value="1"/>
</dbReference>
<organism evidence="4 5">
    <name type="scientific">Desulfocurvibacter africanus subsp. africanus str. Walvis Bay</name>
    <dbReference type="NCBI Taxonomy" id="690850"/>
    <lineage>
        <taxon>Bacteria</taxon>
        <taxon>Pseudomonadati</taxon>
        <taxon>Thermodesulfobacteriota</taxon>
        <taxon>Desulfovibrionia</taxon>
        <taxon>Desulfovibrionales</taxon>
        <taxon>Desulfovibrionaceae</taxon>
        <taxon>Desulfocurvibacter</taxon>
    </lineage>
</organism>
<evidence type="ECO:0000259" key="3">
    <source>
        <dbReference type="PROSITE" id="PS51186"/>
    </source>
</evidence>
<dbReference type="HOGENOM" id="CLU_013985_21_2_7"/>
<feature type="domain" description="N-acetyltransferase" evidence="3">
    <location>
        <begin position="1"/>
        <end position="142"/>
    </location>
</feature>
<dbReference type="SUPFAM" id="SSF55729">
    <property type="entry name" value="Acyl-CoA N-acyltransferases (Nat)"/>
    <property type="match status" value="1"/>
</dbReference>
<reference evidence="4 5" key="1">
    <citation type="journal article" date="2011" name="J. Bacteriol.">
        <title>Genome sequence of the mercury-methylating and pleomorphic Desulfovibrio africanus Strain Walvis Bay.</title>
        <authorList>
            <person name="Brown S.D."/>
            <person name="Wall J.D."/>
            <person name="Kucken A.M."/>
            <person name="Gilmour C.C."/>
            <person name="Podar M."/>
            <person name="Brandt C.C."/>
            <person name="Teshima H."/>
            <person name="Detter J.C."/>
            <person name="Han C.S."/>
            <person name="Land M.L."/>
            <person name="Lucas S."/>
            <person name="Han J."/>
            <person name="Pennacchio L."/>
            <person name="Nolan M."/>
            <person name="Pitluck S."/>
            <person name="Woyke T."/>
            <person name="Goodwin L."/>
            <person name="Palumbo A.V."/>
            <person name="Elias D.A."/>
        </authorList>
    </citation>
    <scope>NUCLEOTIDE SEQUENCE [LARGE SCALE GENOMIC DNA]</scope>
    <source>
        <strain evidence="4 5">Walvis Bay</strain>
    </source>
</reference>
<dbReference type="AlphaFoldDB" id="F3Z025"/>
<name>F3Z025_DESAF</name>
<evidence type="ECO:0000256" key="2">
    <source>
        <dbReference type="ARBA" id="ARBA00023315"/>
    </source>
</evidence>
<dbReference type="EMBL" id="CP003221">
    <property type="protein sequence ID" value="EGJ52054.1"/>
    <property type="molecule type" value="Genomic_DNA"/>
</dbReference>
<evidence type="ECO:0000313" key="5">
    <source>
        <dbReference type="Proteomes" id="UP000007844"/>
    </source>
</evidence>
<accession>F3Z025</accession>
<dbReference type="PANTHER" id="PTHR43800">
    <property type="entry name" value="PEPTIDYL-LYSINE N-ACETYLTRANSFERASE YJAB"/>
    <property type="match status" value="1"/>
</dbReference>
<keyword evidence="1 4" id="KW-0808">Transferase</keyword>
<dbReference type="InterPro" id="IPR016181">
    <property type="entry name" value="Acyl_CoA_acyltransferase"/>
</dbReference>
<dbReference type="GO" id="GO:0016747">
    <property type="term" value="F:acyltransferase activity, transferring groups other than amino-acyl groups"/>
    <property type="evidence" value="ECO:0007669"/>
    <property type="project" value="InterPro"/>
</dbReference>
<dbReference type="RefSeq" id="WP_014261649.1">
    <property type="nucleotide sequence ID" value="NC_016629.1"/>
</dbReference>
<gene>
    <name evidence="4" type="ORF">Desaf_3778</name>
</gene>
<dbReference type="Gene3D" id="3.40.630.30">
    <property type="match status" value="1"/>
</dbReference>
<keyword evidence="5" id="KW-1185">Reference proteome</keyword>
<dbReference type="eggNOG" id="COG0456">
    <property type="taxonomic scope" value="Bacteria"/>
</dbReference>
<dbReference type="Pfam" id="PF13508">
    <property type="entry name" value="Acetyltransf_7"/>
    <property type="match status" value="1"/>
</dbReference>
<dbReference type="KEGG" id="daf:Desaf_3778"/>
<sequence length="142" mass="15964">MKIRPYTAEDAQEVLRIWYDASLISHDFVPAEFWEAERENIITIYVPLAETWVAEDAGRVVGFMALIQHVLGGLFVDPAHQGRGIGTALVEFAKARKGPLEVDVFTQNAGARSFYEKRGFRLRNETIHGPTGCPQLTMVMDQ</sequence>
<evidence type="ECO:0000256" key="1">
    <source>
        <dbReference type="ARBA" id="ARBA00022679"/>
    </source>
</evidence>
<evidence type="ECO:0000313" key="4">
    <source>
        <dbReference type="EMBL" id="EGJ52054.1"/>
    </source>
</evidence>
<dbReference type="PROSITE" id="PS51186">
    <property type="entry name" value="GNAT"/>
    <property type="match status" value="1"/>
</dbReference>
<dbReference type="Proteomes" id="UP000007844">
    <property type="component" value="Chromosome"/>
</dbReference>
<dbReference type="CDD" id="cd04301">
    <property type="entry name" value="NAT_SF"/>
    <property type="match status" value="1"/>
</dbReference>
<protein>
    <submittedName>
        <fullName evidence="4">GCN5-related N-acetyltransferase</fullName>
    </submittedName>
</protein>
<proteinExistence type="predicted"/>